<proteinExistence type="predicted"/>
<evidence type="ECO:0000313" key="3">
    <source>
        <dbReference type="EMBL" id="KAJ1215067.1"/>
    </source>
</evidence>
<dbReference type="Proteomes" id="UP001066276">
    <property type="component" value="Chromosome 1_1"/>
</dbReference>
<feature type="signal peptide" evidence="2">
    <location>
        <begin position="1"/>
        <end position="21"/>
    </location>
</feature>
<accession>A0AAV7WQ78</accession>
<name>A0AAV7WQ78_PLEWA</name>
<comment type="caution">
    <text evidence="3">The sequence shown here is derived from an EMBL/GenBank/DDBJ whole genome shotgun (WGS) entry which is preliminary data.</text>
</comment>
<organism evidence="3 4">
    <name type="scientific">Pleurodeles waltl</name>
    <name type="common">Iberian ribbed newt</name>
    <dbReference type="NCBI Taxonomy" id="8319"/>
    <lineage>
        <taxon>Eukaryota</taxon>
        <taxon>Metazoa</taxon>
        <taxon>Chordata</taxon>
        <taxon>Craniata</taxon>
        <taxon>Vertebrata</taxon>
        <taxon>Euteleostomi</taxon>
        <taxon>Amphibia</taxon>
        <taxon>Batrachia</taxon>
        <taxon>Caudata</taxon>
        <taxon>Salamandroidea</taxon>
        <taxon>Salamandridae</taxon>
        <taxon>Pleurodelinae</taxon>
        <taxon>Pleurodeles</taxon>
    </lineage>
</organism>
<gene>
    <name evidence="3" type="ORF">NDU88_002677</name>
</gene>
<sequence length="227" mass="24658">MCFIGSSLIELELGLVLVTFAHDGKQSTGTRRLCNSATVQEKGGNYQCVIVRDRPDLPHTSRPPERQQPHSAAALGFRSALLRTLRVLSALPLSPPGPARQQGHIRPHPGSSEWGPSPAGVVVFSQREGWASPIPEDPLPPEYQPAYLSELPHALRLSWGASRPLLFLLRPYLVLSRPLFGPLCLVPWAPVAVGTSKMRRSTPHVQGSPEVHITGGNGVPGCRIMCR</sequence>
<protein>
    <submittedName>
        <fullName evidence="3">Uncharacterized protein</fullName>
    </submittedName>
</protein>
<feature type="chain" id="PRO_5043686892" evidence="2">
    <location>
        <begin position="22"/>
        <end position="227"/>
    </location>
</feature>
<reference evidence="3" key="1">
    <citation type="journal article" date="2022" name="bioRxiv">
        <title>Sequencing and chromosome-scale assembly of the giantPleurodeles waltlgenome.</title>
        <authorList>
            <person name="Brown T."/>
            <person name="Elewa A."/>
            <person name="Iarovenko S."/>
            <person name="Subramanian E."/>
            <person name="Araus A.J."/>
            <person name="Petzold A."/>
            <person name="Susuki M."/>
            <person name="Suzuki K.-i.T."/>
            <person name="Hayashi T."/>
            <person name="Toyoda A."/>
            <person name="Oliveira C."/>
            <person name="Osipova E."/>
            <person name="Leigh N.D."/>
            <person name="Simon A."/>
            <person name="Yun M.H."/>
        </authorList>
    </citation>
    <scope>NUCLEOTIDE SEQUENCE</scope>
    <source>
        <strain evidence="3">20211129_DDA</strain>
        <tissue evidence="3">Liver</tissue>
    </source>
</reference>
<dbReference type="AlphaFoldDB" id="A0AAV7WQ78"/>
<evidence type="ECO:0000256" key="1">
    <source>
        <dbReference type="SAM" id="MobiDB-lite"/>
    </source>
</evidence>
<evidence type="ECO:0000313" key="4">
    <source>
        <dbReference type="Proteomes" id="UP001066276"/>
    </source>
</evidence>
<keyword evidence="4" id="KW-1185">Reference proteome</keyword>
<evidence type="ECO:0000256" key="2">
    <source>
        <dbReference type="SAM" id="SignalP"/>
    </source>
</evidence>
<feature type="region of interest" description="Disordered" evidence="1">
    <location>
        <begin position="93"/>
        <end position="114"/>
    </location>
</feature>
<dbReference type="EMBL" id="JANPWB010000001">
    <property type="protein sequence ID" value="KAJ1215067.1"/>
    <property type="molecule type" value="Genomic_DNA"/>
</dbReference>
<keyword evidence="2" id="KW-0732">Signal</keyword>